<gene>
    <name evidence="1" type="ORF">GGQ55_000814</name>
</gene>
<evidence type="ECO:0000313" key="1">
    <source>
        <dbReference type="EMBL" id="NYJ04536.1"/>
    </source>
</evidence>
<organism evidence="1 2">
    <name type="scientific">Petropleomorpha daqingensis</name>
    <dbReference type="NCBI Taxonomy" id="2026353"/>
    <lineage>
        <taxon>Bacteria</taxon>
        <taxon>Bacillati</taxon>
        <taxon>Actinomycetota</taxon>
        <taxon>Actinomycetes</taxon>
        <taxon>Geodermatophilales</taxon>
        <taxon>Geodermatophilaceae</taxon>
        <taxon>Petropleomorpha</taxon>
    </lineage>
</organism>
<accession>A0A853CBV9</accession>
<protein>
    <submittedName>
        <fullName evidence="1">Uncharacterized protein</fullName>
    </submittedName>
</protein>
<proteinExistence type="predicted"/>
<dbReference type="Proteomes" id="UP000541969">
    <property type="component" value="Unassembled WGS sequence"/>
</dbReference>
<keyword evidence="2" id="KW-1185">Reference proteome</keyword>
<dbReference type="RefSeq" id="WP_179715246.1">
    <property type="nucleotide sequence ID" value="NZ_JACBZT010000001.1"/>
</dbReference>
<dbReference type="EMBL" id="JACBZT010000001">
    <property type="protein sequence ID" value="NYJ04536.1"/>
    <property type="molecule type" value="Genomic_DNA"/>
</dbReference>
<sequence length="67" mass="7230">MVPEELSCAGCGRTGAAADVVTGWSVSRLPRPVGSDAPRTAEQEQLTMHCPDCARRHVRDLEARLDP</sequence>
<reference evidence="1 2" key="1">
    <citation type="submission" date="2020-07" db="EMBL/GenBank/DDBJ databases">
        <title>Sequencing the genomes of 1000 actinobacteria strains.</title>
        <authorList>
            <person name="Klenk H.-P."/>
        </authorList>
    </citation>
    <scope>NUCLEOTIDE SEQUENCE [LARGE SCALE GENOMIC DNA]</scope>
    <source>
        <strain evidence="1 2">DSM 104001</strain>
    </source>
</reference>
<comment type="caution">
    <text evidence="1">The sequence shown here is derived from an EMBL/GenBank/DDBJ whole genome shotgun (WGS) entry which is preliminary data.</text>
</comment>
<dbReference type="AlphaFoldDB" id="A0A853CBV9"/>
<evidence type="ECO:0000313" key="2">
    <source>
        <dbReference type="Proteomes" id="UP000541969"/>
    </source>
</evidence>
<name>A0A853CBV9_9ACTN</name>